<evidence type="ECO:0008006" key="3">
    <source>
        <dbReference type="Google" id="ProtNLM"/>
    </source>
</evidence>
<dbReference type="SUPFAM" id="SSF81383">
    <property type="entry name" value="F-box domain"/>
    <property type="match status" value="1"/>
</dbReference>
<accession>A0A8H3FHA9</accession>
<dbReference type="AlphaFoldDB" id="A0A8H3FHA9"/>
<evidence type="ECO:0000313" key="2">
    <source>
        <dbReference type="Proteomes" id="UP000664521"/>
    </source>
</evidence>
<dbReference type="EMBL" id="CAJPDS010000033">
    <property type="protein sequence ID" value="CAF9923489.1"/>
    <property type="molecule type" value="Genomic_DNA"/>
</dbReference>
<dbReference type="OrthoDB" id="5396937at2759"/>
<dbReference type="Proteomes" id="UP000664521">
    <property type="component" value="Unassembled WGS sequence"/>
</dbReference>
<gene>
    <name evidence="1" type="ORF">HETSPECPRED_005337</name>
</gene>
<comment type="caution">
    <text evidence="1">The sequence shown here is derived from an EMBL/GenBank/DDBJ whole genome shotgun (WGS) entry which is preliminary data.</text>
</comment>
<dbReference type="InterPro" id="IPR036047">
    <property type="entry name" value="F-box-like_dom_sf"/>
</dbReference>
<proteinExistence type="predicted"/>
<name>A0A8H3FHA9_9LECA</name>
<keyword evidence="2" id="KW-1185">Reference proteome</keyword>
<organism evidence="1 2">
    <name type="scientific">Heterodermia speciosa</name>
    <dbReference type="NCBI Taxonomy" id="116794"/>
    <lineage>
        <taxon>Eukaryota</taxon>
        <taxon>Fungi</taxon>
        <taxon>Dikarya</taxon>
        <taxon>Ascomycota</taxon>
        <taxon>Pezizomycotina</taxon>
        <taxon>Lecanoromycetes</taxon>
        <taxon>OSLEUM clade</taxon>
        <taxon>Lecanoromycetidae</taxon>
        <taxon>Caliciales</taxon>
        <taxon>Physciaceae</taxon>
        <taxon>Heterodermia</taxon>
    </lineage>
</organism>
<evidence type="ECO:0000313" key="1">
    <source>
        <dbReference type="EMBL" id="CAF9923489.1"/>
    </source>
</evidence>
<sequence>MNSRRKSSIAKIFALPVRLRKGSAISEQDVETAVACITDLPLSLCNGLPAELQMLILQDCSFEDIMNLRGVSRGFCNMVTLHGATLFRHFTQEGEMAQLADLYRCAVLPKLEPSFYNFCGLRHRAIIADKLAEFVVMHRMCEKARIQPFVLLQDPFKIVELRVAVIRLRPFFFILYHFFEALRANLVRISEHKGACRDDQIDSAIRLVQRWLLGCYEPGAISRAMRLWEQIMKIVYRKFRPATYANVVERSLRGWNHPAASENDISDLLIFGGLEALHRVITIRGFASRMKAFDKMVLQIQTPSEASSQDDMKTAFGVMPPLQMSAIKFIRERVQPAEHMNFMCRGEATPLPLAPHEEGLIRQSNLGTLAPVVEAAAEHSESLVADTEDKEPEPLEVYLRQRAIII</sequence>
<protein>
    <recommendedName>
        <fullName evidence="3">F-box domain-containing protein</fullName>
    </recommendedName>
</protein>
<reference evidence="1" key="1">
    <citation type="submission" date="2021-03" db="EMBL/GenBank/DDBJ databases">
        <authorList>
            <person name="Tagirdzhanova G."/>
        </authorList>
    </citation>
    <scope>NUCLEOTIDE SEQUENCE</scope>
</reference>